<feature type="compositionally biased region" description="Low complexity" evidence="1">
    <location>
        <begin position="315"/>
        <end position="329"/>
    </location>
</feature>
<evidence type="ECO:0000256" key="1">
    <source>
        <dbReference type="SAM" id="MobiDB-lite"/>
    </source>
</evidence>
<dbReference type="EMBL" id="CP060712">
    <property type="protein sequence ID" value="QNN49745.1"/>
    <property type="molecule type" value="Genomic_DNA"/>
</dbReference>
<keyword evidence="2" id="KW-0472">Membrane</keyword>
<dbReference type="AlphaFoldDB" id="A0A7G9R2C0"/>
<evidence type="ECO:0000313" key="4">
    <source>
        <dbReference type="Proteomes" id="UP000515976"/>
    </source>
</evidence>
<feature type="transmembrane region" description="Helical" evidence="2">
    <location>
        <begin position="127"/>
        <end position="148"/>
    </location>
</feature>
<dbReference type="KEGG" id="pei:H9L10_01180"/>
<feature type="compositionally biased region" description="Low complexity" evidence="1">
    <location>
        <begin position="197"/>
        <end position="215"/>
    </location>
</feature>
<feature type="region of interest" description="Disordered" evidence="1">
    <location>
        <begin position="94"/>
        <end position="119"/>
    </location>
</feature>
<feature type="region of interest" description="Disordered" evidence="1">
    <location>
        <begin position="292"/>
        <end position="329"/>
    </location>
</feature>
<keyword evidence="2" id="KW-1133">Transmembrane helix</keyword>
<proteinExistence type="predicted"/>
<feature type="region of interest" description="Disordered" evidence="1">
    <location>
        <begin position="193"/>
        <end position="255"/>
    </location>
</feature>
<dbReference type="RefSeq" id="WP_187566722.1">
    <property type="nucleotide sequence ID" value="NZ_BMMY01000004.1"/>
</dbReference>
<feature type="compositionally biased region" description="Pro residues" evidence="1">
    <location>
        <begin position="104"/>
        <end position="113"/>
    </location>
</feature>
<reference evidence="3 4" key="1">
    <citation type="submission" date="2020-08" db="EMBL/GenBank/DDBJ databases">
        <title>Genome sequence of Phycicoccus endophyticus JCM 31784T.</title>
        <authorList>
            <person name="Hyun D.-W."/>
            <person name="Bae J.-W."/>
        </authorList>
    </citation>
    <scope>NUCLEOTIDE SEQUENCE [LARGE SCALE GENOMIC DNA]</scope>
    <source>
        <strain evidence="3 4">JCM 31784</strain>
    </source>
</reference>
<feature type="transmembrane region" description="Helical" evidence="2">
    <location>
        <begin position="154"/>
        <end position="174"/>
    </location>
</feature>
<name>A0A7G9R2C0_9MICO</name>
<protein>
    <submittedName>
        <fullName evidence="3">Uncharacterized protein</fullName>
    </submittedName>
</protein>
<dbReference type="Proteomes" id="UP000515976">
    <property type="component" value="Chromosome"/>
</dbReference>
<evidence type="ECO:0000256" key="2">
    <source>
        <dbReference type="SAM" id="Phobius"/>
    </source>
</evidence>
<keyword evidence="2" id="KW-0812">Transmembrane</keyword>
<organism evidence="3 4">
    <name type="scientific">Phycicoccus endophyticus</name>
    <dbReference type="NCBI Taxonomy" id="1690220"/>
    <lineage>
        <taxon>Bacteria</taxon>
        <taxon>Bacillati</taxon>
        <taxon>Actinomycetota</taxon>
        <taxon>Actinomycetes</taxon>
        <taxon>Micrococcales</taxon>
        <taxon>Intrasporangiaceae</taxon>
        <taxon>Phycicoccus</taxon>
    </lineage>
</organism>
<feature type="transmembrane region" description="Helical" evidence="2">
    <location>
        <begin position="6"/>
        <end position="25"/>
    </location>
</feature>
<keyword evidence="4" id="KW-1185">Reference proteome</keyword>
<evidence type="ECO:0000313" key="3">
    <source>
        <dbReference type="EMBL" id="QNN49745.1"/>
    </source>
</evidence>
<accession>A0A7G9R2C0</accession>
<sequence>MQSPSSLIFLVLLGVWAAYFVQYWVRRRDHLATARSVEQFSAAMRVLERRPPVPRTDLSDPAPRSWAVHPARAARPEVVVKRAVLDDETPARVQRTAAASVSRPPAPGRPPSVRPVRRPTPAALRRVRGAALLVSLVGLVVVGLLAAFSVLQPWAPVIPAVALLASFAWVRAGVRAERAARLARRRRAREVARRRAAAAPGARSRQRPSARGSAPVGVSESAPERVTSAVPERAASAVPEQAVSPEDVSVATAESAPVAESALLAEEPEPVREEPEPVVEYVHLVDEDDIPLTWEPVPVPRPTYTMKERADRPEVAPAAVTPTPAPVETALPVHGDVEERRAAGA</sequence>
<gene>
    <name evidence="3" type="ORF">H9L10_01180</name>
</gene>